<dbReference type="EMBL" id="JACHJW010000001">
    <property type="protein sequence ID" value="MBB4960995.1"/>
    <property type="molecule type" value="Genomic_DNA"/>
</dbReference>
<name>A0A7W7WRE4_9ACTN</name>
<evidence type="ECO:0000313" key="1">
    <source>
        <dbReference type="EMBL" id="MBB4960995.1"/>
    </source>
</evidence>
<proteinExistence type="predicted"/>
<dbReference type="InterPro" id="IPR042095">
    <property type="entry name" value="SUMF_sf"/>
</dbReference>
<protein>
    <submittedName>
        <fullName evidence="1">Formylglycine-generating enzyme required for sulfatase activity</fullName>
    </submittedName>
</protein>
<gene>
    <name evidence="1" type="ORF">FHR38_004728</name>
</gene>
<dbReference type="Gene3D" id="3.90.1580.10">
    <property type="entry name" value="paralog of FGE (formylglycine-generating enzyme)"/>
    <property type="match status" value="1"/>
</dbReference>
<accession>A0A7W7WRE4</accession>
<dbReference type="AlphaFoldDB" id="A0A7W7WRE4"/>
<reference evidence="1 2" key="1">
    <citation type="submission" date="2020-08" db="EMBL/GenBank/DDBJ databases">
        <title>Sequencing the genomes of 1000 actinobacteria strains.</title>
        <authorList>
            <person name="Klenk H.-P."/>
        </authorList>
    </citation>
    <scope>NUCLEOTIDE SEQUENCE [LARGE SCALE GENOMIC DNA]</scope>
    <source>
        <strain evidence="1 2">DSM 45886</strain>
    </source>
</reference>
<comment type="caution">
    <text evidence="1">The sequence shown here is derived from an EMBL/GenBank/DDBJ whole genome shotgun (WGS) entry which is preliminary data.</text>
</comment>
<dbReference type="Proteomes" id="UP000578819">
    <property type="component" value="Unassembled WGS sequence"/>
</dbReference>
<sequence>MTGHVWQWCSGSYRDHPQYRGGDTRANTYFLRTTVRPLESAEHCGHLVGFRVVRDAAPEDEPER</sequence>
<dbReference type="InterPro" id="IPR016187">
    <property type="entry name" value="CTDL_fold"/>
</dbReference>
<dbReference type="SUPFAM" id="SSF56436">
    <property type="entry name" value="C-type lectin-like"/>
    <property type="match status" value="1"/>
</dbReference>
<keyword evidence="2" id="KW-1185">Reference proteome</keyword>
<evidence type="ECO:0000313" key="2">
    <source>
        <dbReference type="Proteomes" id="UP000578819"/>
    </source>
</evidence>
<organism evidence="1 2">
    <name type="scientific">Micromonospora polyrhachis</name>
    <dbReference type="NCBI Taxonomy" id="1282883"/>
    <lineage>
        <taxon>Bacteria</taxon>
        <taxon>Bacillati</taxon>
        <taxon>Actinomycetota</taxon>
        <taxon>Actinomycetes</taxon>
        <taxon>Micromonosporales</taxon>
        <taxon>Micromonosporaceae</taxon>
        <taxon>Micromonospora</taxon>
    </lineage>
</organism>